<accession>A0A4Y2MRS5</accession>
<reference evidence="2 3" key="1">
    <citation type="journal article" date="2019" name="Sci. Rep.">
        <title>Orb-weaving spider Araneus ventricosus genome elucidates the spidroin gene catalogue.</title>
        <authorList>
            <person name="Kono N."/>
            <person name="Nakamura H."/>
            <person name="Ohtoshi R."/>
            <person name="Moran D.A.P."/>
            <person name="Shinohara A."/>
            <person name="Yoshida Y."/>
            <person name="Fujiwara M."/>
            <person name="Mori M."/>
            <person name="Tomita M."/>
            <person name="Arakawa K."/>
        </authorList>
    </citation>
    <scope>NUCLEOTIDE SEQUENCE [LARGE SCALE GENOMIC DNA]</scope>
</reference>
<gene>
    <name evidence="2" type="ORF">AVEN_155860_1</name>
</gene>
<protein>
    <submittedName>
        <fullName evidence="2">Uncharacterized protein</fullName>
    </submittedName>
</protein>
<dbReference type="EMBL" id="BGPR01007755">
    <property type="protein sequence ID" value="GBN29259.1"/>
    <property type="molecule type" value="Genomic_DNA"/>
</dbReference>
<comment type="caution">
    <text evidence="2">The sequence shown here is derived from an EMBL/GenBank/DDBJ whole genome shotgun (WGS) entry which is preliminary data.</text>
</comment>
<proteinExistence type="predicted"/>
<keyword evidence="3" id="KW-1185">Reference proteome</keyword>
<organism evidence="2 3">
    <name type="scientific">Araneus ventricosus</name>
    <name type="common">Orbweaver spider</name>
    <name type="synonym">Epeira ventricosa</name>
    <dbReference type="NCBI Taxonomy" id="182803"/>
    <lineage>
        <taxon>Eukaryota</taxon>
        <taxon>Metazoa</taxon>
        <taxon>Ecdysozoa</taxon>
        <taxon>Arthropoda</taxon>
        <taxon>Chelicerata</taxon>
        <taxon>Arachnida</taxon>
        <taxon>Araneae</taxon>
        <taxon>Araneomorphae</taxon>
        <taxon>Entelegynae</taxon>
        <taxon>Araneoidea</taxon>
        <taxon>Araneidae</taxon>
        <taxon>Araneus</taxon>
    </lineage>
</organism>
<feature type="compositionally biased region" description="Acidic residues" evidence="1">
    <location>
        <begin position="43"/>
        <end position="53"/>
    </location>
</feature>
<sequence>MEAVAVGTAKRKTLDCDDDVAGFQLMIDDKIIAQVRKPRNDDDNSESDEDEEIETSKLSNYDAFECFAKELMWLEKQTDSVSTELI</sequence>
<name>A0A4Y2MRS5_ARAVE</name>
<dbReference type="Proteomes" id="UP000499080">
    <property type="component" value="Unassembled WGS sequence"/>
</dbReference>
<evidence type="ECO:0000313" key="3">
    <source>
        <dbReference type="Proteomes" id="UP000499080"/>
    </source>
</evidence>
<evidence type="ECO:0000313" key="2">
    <source>
        <dbReference type="EMBL" id="GBN29259.1"/>
    </source>
</evidence>
<dbReference type="AlphaFoldDB" id="A0A4Y2MRS5"/>
<evidence type="ECO:0000256" key="1">
    <source>
        <dbReference type="SAM" id="MobiDB-lite"/>
    </source>
</evidence>
<feature type="region of interest" description="Disordered" evidence="1">
    <location>
        <begin position="36"/>
        <end position="56"/>
    </location>
</feature>